<protein>
    <submittedName>
        <fullName evidence="1">Uncharacterized protein</fullName>
    </submittedName>
</protein>
<evidence type="ECO:0000313" key="2">
    <source>
        <dbReference type="Proteomes" id="UP001162164"/>
    </source>
</evidence>
<dbReference type="EMBL" id="JAPWTJ010000602">
    <property type="protein sequence ID" value="KAJ8976986.1"/>
    <property type="molecule type" value="Genomic_DNA"/>
</dbReference>
<dbReference type="Proteomes" id="UP001162164">
    <property type="component" value="Unassembled WGS sequence"/>
</dbReference>
<evidence type="ECO:0000313" key="1">
    <source>
        <dbReference type="EMBL" id="KAJ8976986.1"/>
    </source>
</evidence>
<sequence length="193" mass="22290">MTDINLENFRGENEKLVIYEINVSTPDRGKNGIYTSGERHFSSMYLLPSGFALGPQIHLRKDKTKLTHCLRQFYLLDLRGDVGFAAILRAADDREILLIFSLTCDLICCKKRLLRMCTVTGSSHFDSVNRKIVAHWELGIEERIEDRLKYRCIGISWLPADTNTPISTFYSENKTRQFDIAFSEEPNSLDYRD</sequence>
<organism evidence="1 2">
    <name type="scientific">Molorchus minor</name>
    <dbReference type="NCBI Taxonomy" id="1323400"/>
    <lineage>
        <taxon>Eukaryota</taxon>
        <taxon>Metazoa</taxon>
        <taxon>Ecdysozoa</taxon>
        <taxon>Arthropoda</taxon>
        <taxon>Hexapoda</taxon>
        <taxon>Insecta</taxon>
        <taxon>Pterygota</taxon>
        <taxon>Neoptera</taxon>
        <taxon>Endopterygota</taxon>
        <taxon>Coleoptera</taxon>
        <taxon>Polyphaga</taxon>
        <taxon>Cucujiformia</taxon>
        <taxon>Chrysomeloidea</taxon>
        <taxon>Cerambycidae</taxon>
        <taxon>Lamiinae</taxon>
        <taxon>Monochamini</taxon>
        <taxon>Molorchus</taxon>
    </lineage>
</organism>
<keyword evidence="2" id="KW-1185">Reference proteome</keyword>
<comment type="caution">
    <text evidence="1">The sequence shown here is derived from an EMBL/GenBank/DDBJ whole genome shotgun (WGS) entry which is preliminary data.</text>
</comment>
<gene>
    <name evidence="1" type="ORF">NQ317_013987</name>
</gene>
<name>A0ABQ9JFQ0_9CUCU</name>
<reference evidence="1" key="1">
    <citation type="journal article" date="2023" name="Insect Mol. Biol.">
        <title>Genome sequencing provides insights into the evolution of gene families encoding plant cell wall-degrading enzymes in longhorned beetles.</title>
        <authorList>
            <person name="Shin N.R."/>
            <person name="Okamura Y."/>
            <person name="Kirsch R."/>
            <person name="Pauchet Y."/>
        </authorList>
    </citation>
    <scope>NUCLEOTIDE SEQUENCE</scope>
    <source>
        <strain evidence="1">MMC_N1</strain>
    </source>
</reference>
<accession>A0ABQ9JFQ0</accession>
<proteinExistence type="predicted"/>